<name>X1DPZ2_9ZZZZ</name>
<gene>
    <name evidence="2" type="ORF">S01H4_51320</name>
</gene>
<feature type="compositionally biased region" description="Basic and acidic residues" evidence="1">
    <location>
        <begin position="224"/>
        <end position="241"/>
    </location>
</feature>
<evidence type="ECO:0000256" key="1">
    <source>
        <dbReference type="SAM" id="MobiDB-lite"/>
    </source>
</evidence>
<accession>X1DPZ2</accession>
<feature type="non-terminal residue" evidence="2">
    <location>
        <position position="1"/>
    </location>
</feature>
<sequence>ALGDKALDLHELVGVVVKLERDVAKALRECVNNHPLWTYWMRDVVGLGEVLSGQLIILIHGKKHTEECKKEREKYLSKKKKGEGKREKFFKCNCPEMDIERFPNPSSLWKYAGFDPVDGKARRRKRGEPAKWNHKLKSTCYNVVDSMVKNRKSDYRPLYDQFKAQEQKNHGNLSIGWIENRTRRKVAKRFLLDLFLKWYELKGLTPPKPYVIAILGHTEIPLPTKDEKETTKKEAKKEKSE</sequence>
<dbReference type="EMBL" id="BART01029210">
    <property type="protein sequence ID" value="GAG98471.1"/>
    <property type="molecule type" value="Genomic_DNA"/>
</dbReference>
<organism evidence="2">
    <name type="scientific">marine sediment metagenome</name>
    <dbReference type="NCBI Taxonomy" id="412755"/>
    <lineage>
        <taxon>unclassified sequences</taxon>
        <taxon>metagenomes</taxon>
        <taxon>ecological metagenomes</taxon>
    </lineage>
</organism>
<reference evidence="2" key="1">
    <citation type="journal article" date="2014" name="Front. Microbiol.">
        <title>High frequency of phylogenetically diverse reductive dehalogenase-homologous genes in deep subseafloor sedimentary metagenomes.</title>
        <authorList>
            <person name="Kawai M."/>
            <person name="Futagami T."/>
            <person name="Toyoda A."/>
            <person name="Takaki Y."/>
            <person name="Nishi S."/>
            <person name="Hori S."/>
            <person name="Arai W."/>
            <person name="Tsubouchi T."/>
            <person name="Morono Y."/>
            <person name="Uchiyama I."/>
            <person name="Ito T."/>
            <person name="Fujiyama A."/>
            <person name="Inagaki F."/>
            <person name="Takami H."/>
        </authorList>
    </citation>
    <scope>NUCLEOTIDE SEQUENCE</scope>
    <source>
        <strain evidence="2">Expedition CK06-06</strain>
    </source>
</reference>
<comment type="caution">
    <text evidence="2">The sequence shown here is derived from an EMBL/GenBank/DDBJ whole genome shotgun (WGS) entry which is preliminary data.</text>
</comment>
<proteinExistence type="predicted"/>
<protein>
    <submittedName>
        <fullName evidence="2">Uncharacterized protein</fullName>
    </submittedName>
</protein>
<feature type="region of interest" description="Disordered" evidence="1">
    <location>
        <begin position="222"/>
        <end position="241"/>
    </location>
</feature>
<dbReference type="AlphaFoldDB" id="X1DPZ2"/>
<evidence type="ECO:0000313" key="2">
    <source>
        <dbReference type="EMBL" id="GAG98471.1"/>
    </source>
</evidence>